<feature type="repeat" description="TPR" evidence="1">
    <location>
        <begin position="535"/>
        <end position="568"/>
    </location>
</feature>
<dbReference type="SMART" id="SM00240">
    <property type="entry name" value="FHA"/>
    <property type="match status" value="2"/>
</dbReference>
<proteinExistence type="predicted"/>
<feature type="transmembrane region" description="Helical" evidence="3">
    <location>
        <begin position="308"/>
        <end position="329"/>
    </location>
</feature>
<feature type="domain" description="FHA" evidence="4">
    <location>
        <begin position="23"/>
        <end position="72"/>
    </location>
</feature>
<dbReference type="InterPro" id="IPR008984">
    <property type="entry name" value="SMAD_FHA_dom_sf"/>
</dbReference>
<evidence type="ECO:0000259" key="4">
    <source>
        <dbReference type="PROSITE" id="PS50006"/>
    </source>
</evidence>
<keyword evidence="3" id="KW-0472">Membrane</keyword>
<keyword evidence="3" id="KW-0812">Transmembrane</keyword>
<feature type="compositionally biased region" description="Pro residues" evidence="2">
    <location>
        <begin position="357"/>
        <end position="373"/>
    </location>
</feature>
<dbReference type="AlphaFoldDB" id="A0A250JEL5"/>
<evidence type="ECO:0000256" key="2">
    <source>
        <dbReference type="SAM" id="MobiDB-lite"/>
    </source>
</evidence>
<feature type="region of interest" description="Disordered" evidence="2">
    <location>
        <begin position="334"/>
        <end position="378"/>
    </location>
</feature>
<dbReference type="Proteomes" id="UP000217257">
    <property type="component" value="Chromosome"/>
</dbReference>
<dbReference type="Pfam" id="PF13432">
    <property type="entry name" value="TPR_16"/>
    <property type="match status" value="1"/>
</dbReference>
<dbReference type="InterPro" id="IPR011990">
    <property type="entry name" value="TPR-like_helical_dom_sf"/>
</dbReference>
<dbReference type="InterPro" id="IPR019734">
    <property type="entry name" value="TPR_rpt"/>
</dbReference>
<feature type="domain" description="FHA" evidence="4">
    <location>
        <begin position="215"/>
        <end position="265"/>
    </location>
</feature>
<keyword evidence="3" id="KW-1133">Transmembrane helix</keyword>
<evidence type="ECO:0000313" key="6">
    <source>
        <dbReference type="Proteomes" id="UP000217257"/>
    </source>
</evidence>
<dbReference type="KEGG" id="cfus:CYFUS_007817"/>
<dbReference type="EMBL" id="CP022098">
    <property type="protein sequence ID" value="ATB42339.1"/>
    <property type="molecule type" value="Genomic_DNA"/>
</dbReference>
<feature type="compositionally biased region" description="Acidic residues" evidence="2">
    <location>
        <begin position="133"/>
        <end position="149"/>
    </location>
</feature>
<sequence length="591" mass="63590">MLKLIIEDDEGRKTVVPFMRDEITIGRQEGNTIRLTERNVSRRHARLLRQNGHVLVEDLGSYNGVRINGERIQGPAQVGDGDLIQIGDYDLAVQREVPQPIAPTIRVPASALQAAIAQAESAAAAAAAAESAAGEESEEDSEDNNEDTPADAIGETTTVLPGRQRRQSTAVIRLDQVEMNRPRRLENVEPEDAPRLIVVSPEFKGQEFVCIRTEMRVGRTEDNDIAIDHRSLSRLHAKIVREDTGEWRIIDMQSANGMSVNGEIYAQASLSHGDIVELGHVKLRFVGPGESPSGLVNDAAAKGSKKGLVLTLAGLVLVGAAGGAAWFLLGQTPSSPETPVAVTEPPPEEAPTQQPDTAPPPTEPVVNTTPPPTAAAAPSEEKLQLIQDAITKRDFNTAVALLEAIGTTGKRSARAEELLKQARSEQEARKNLDQARQDFEAGKLQDAQKGLAAAATTVAFASERTDLKAKVDTALKAADKPTNNTRPAAGTPQQASAATDSKALLEEGKALLRQQKYQEAESLFRKCIAVDPSNASCNMWMGTTVARLGNFEKGAQFYREFLRLAPNDPNAGKVKKLIDDYEKSLKTGGGK</sequence>
<dbReference type="SUPFAM" id="SSF48452">
    <property type="entry name" value="TPR-like"/>
    <property type="match status" value="1"/>
</dbReference>
<dbReference type="Gene3D" id="2.60.200.20">
    <property type="match status" value="2"/>
</dbReference>
<evidence type="ECO:0000256" key="1">
    <source>
        <dbReference type="PROSITE-ProRule" id="PRU00339"/>
    </source>
</evidence>
<dbReference type="PANTHER" id="PTHR23308">
    <property type="entry name" value="NUCLEAR INHIBITOR OF PROTEIN PHOSPHATASE-1"/>
    <property type="match status" value="1"/>
</dbReference>
<feature type="region of interest" description="Disordered" evidence="2">
    <location>
        <begin position="478"/>
        <end position="500"/>
    </location>
</feature>
<dbReference type="PROSITE" id="PS50006">
    <property type="entry name" value="FHA_DOMAIN"/>
    <property type="match status" value="2"/>
</dbReference>
<gene>
    <name evidence="5" type="ORF">CYFUS_007817</name>
</gene>
<protein>
    <submittedName>
        <fullName evidence="5">Adenylate cyclase</fullName>
    </submittedName>
</protein>
<dbReference type="InterPro" id="IPR000253">
    <property type="entry name" value="FHA_dom"/>
</dbReference>
<evidence type="ECO:0000313" key="5">
    <source>
        <dbReference type="EMBL" id="ATB42339.1"/>
    </source>
</evidence>
<dbReference type="SMART" id="SM00028">
    <property type="entry name" value="TPR"/>
    <property type="match status" value="2"/>
</dbReference>
<dbReference type="SUPFAM" id="SSF49879">
    <property type="entry name" value="SMAD/FHA domain"/>
    <property type="match status" value="2"/>
</dbReference>
<feature type="repeat" description="TPR" evidence="1">
    <location>
        <begin position="501"/>
        <end position="534"/>
    </location>
</feature>
<keyword evidence="1" id="KW-0802">TPR repeat</keyword>
<dbReference type="Pfam" id="PF00498">
    <property type="entry name" value="FHA"/>
    <property type="match status" value="2"/>
</dbReference>
<feature type="region of interest" description="Disordered" evidence="2">
    <location>
        <begin position="127"/>
        <end position="167"/>
    </location>
</feature>
<reference evidence="5 6" key="1">
    <citation type="submission" date="2017-06" db="EMBL/GenBank/DDBJ databases">
        <title>Sequencing and comparative analysis of myxobacterial genomes.</title>
        <authorList>
            <person name="Rupp O."/>
            <person name="Goesmann A."/>
            <person name="Sogaard-Andersen L."/>
        </authorList>
    </citation>
    <scope>NUCLEOTIDE SEQUENCE [LARGE SCALE GENOMIC DNA]</scope>
    <source>
        <strain evidence="5 6">DSM 52655</strain>
    </source>
</reference>
<name>A0A250JEL5_9BACT</name>
<dbReference type="InterPro" id="IPR050923">
    <property type="entry name" value="Cell_Proc_Reg/RNA_Proc"/>
</dbReference>
<dbReference type="CDD" id="cd00060">
    <property type="entry name" value="FHA"/>
    <property type="match status" value="2"/>
</dbReference>
<dbReference type="PROSITE" id="PS50005">
    <property type="entry name" value="TPR"/>
    <property type="match status" value="2"/>
</dbReference>
<evidence type="ECO:0000256" key="3">
    <source>
        <dbReference type="SAM" id="Phobius"/>
    </source>
</evidence>
<organism evidence="5 6">
    <name type="scientific">Cystobacter fuscus</name>
    <dbReference type="NCBI Taxonomy" id="43"/>
    <lineage>
        <taxon>Bacteria</taxon>
        <taxon>Pseudomonadati</taxon>
        <taxon>Myxococcota</taxon>
        <taxon>Myxococcia</taxon>
        <taxon>Myxococcales</taxon>
        <taxon>Cystobacterineae</taxon>
        <taxon>Archangiaceae</taxon>
        <taxon>Cystobacter</taxon>
    </lineage>
</organism>
<dbReference type="Gene3D" id="1.25.40.10">
    <property type="entry name" value="Tetratricopeptide repeat domain"/>
    <property type="match status" value="1"/>
</dbReference>
<accession>A0A250JEL5</accession>
<feature type="compositionally biased region" description="Polar residues" evidence="2">
    <location>
        <begin position="481"/>
        <end position="499"/>
    </location>
</feature>